<dbReference type="CDD" id="cd17319">
    <property type="entry name" value="MFS_ExuT_GudP_like"/>
    <property type="match status" value="1"/>
</dbReference>
<feature type="transmembrane region" description="Helical" evidence="7">
    <location>
        <begin position="248"/>
        <end position="269"/>
    </location>
</feature>
<reference evidence="9 10" key="1">
    <citation type="submission" date="2020-02" db="EMBL/GenBank/DDBJ databases">
        <title>Whole genome PO2S7.</title>
        <authorList>
            <person name="Singha K.M."/>
        </authorList>
    </citation>
    <scope>NUCLEOTIDE SEQUENCE [LARGE SCALE GENOMIC DNA]</scope>
    <source>
        <strain evidence="9 10">PO2S7</strain>
    </source>
</reference>
<feature type="transmembrane region" description="Helical" evidence="7">
    <location>
        <begin position="346"/>
        <end position="367"/>
    </location>
</feature>
<feature type="transmembrane region" description="Helical" evidence="7">
    <location>
        <begin position="379"/>
        <end position="402"/>
    </location>
</feature>
<keyword evidence="4 7" id="KW-1133">Transmembrane helix</keyword>
<name>A0A6G9RLG3_9ENTR</name>
<feature type="transmembrane region" description="Helical" evidence="7">
    <location>
        <begin position="322"/>
        <end position="340"/>
    </location>
</feature>
<gene>
    <name evidence="9" type="ORF">GY169_13000</name>
</gene>
<dbReference type="InterPro" id="IPR036259">
    <property type="entry name" value="MFS_trans_sf"/>
</dbReference>
<dbReference type="AlphaFoldDB" id="A0A6G9RLG3"/>
<dbReference type="PROSITE" id="PS50850">
    <property type="entry name" value="MFS"/>
    <property type="match status" value="1"/>
</dbReference>
<feature type="transmembrane region" description="Helical" evidence="7">
    <location>
        <begin position="408"/>
        <end position="429"/>
    </location>
</feature>
<dbReference type="SUPFAM" id="SSF103473">
    <property type="entry name" value="MFS general substrate transporter"/>
    <property type="match status" value="1"/>
</dbReference>
<dbReference type="RefSeq" id="WP_163447411.1">
    <property type="nucleotide sequence ID" value="NZ_CP050321.1"/>
</dbReference>
<evidence type="ECO:0000256" key="4">
    <source>
        <dbReference type="ARBA" id="ARBA00022989"/>
    </source>
</evidence>
<comment type="subcellular location">
    <subcellularLocation>
        <location evidence="1">Membrane</location>
        <topology evidence="1">Multi-pass membrane protein</topology>
    </subcellularLocation>
</comment>
<organism evidence="9 10">
    <name type="scientific">Kluyvera genomosp. 3</name>
    <dbReference type="NCBI Taxonomy" id="2774055"/>
    <lineage>
        <taxon>Bacteria</taxon>
        <taxon>Pseudomonadati</taxon>
        <taxon>Pseudomonadota</taxon>
        <taxon>Gammaproteobacteria</taxon>
        <taxon>Enterobacterales</taxon>
        <taxon>Enterobacteriaceae</taxon>
        <taxon>Kluyvera</taxon>
    </lineage>
</organism>
<evidence type="ECO:0000256" key="2">
    <source>
        <dbReference type="ARBA" id="ARBA00022475"/>
    </source>
</evidence>
<evidence type="ECO:0000256" key="5">
    <source>
        <dbReference type="ARBA" id="ARBA00023136"/>
    </source>
</evidence>
<evidence type="ECO:0000256" key="7">
    <source>
        <dbReference type="SAM" id="Phobius"/>
    </source>
</evidence>
<feature type="transmembrane region" description="Helical" evidence="7">
    <location>
        <begin position="56"/>
        <end position="74"/>
    </location>
</feature>
<dbReference type="InterPro" id="IPR011701">
    <property type="entry name" value="MFS"/>
</dbReference>
<sequence length="449" mass="48869">MNSLGQNRVATAEAVNAVPRSRRRIGILALLAVGTMINYLDRTVLGIAAPQLTQELGISAAVMGIVFSAFAWTYALAQIPGGMFLDRFGNKVTYFLALSFWSLFTLFHGFAVGLKTLLLCRFGLGVSEAPCFPVNSRVVSAWFPQHERAKATAVYTVGEYLGLACFAPLLFWIMDGFGWRTLFITVGVVGLLFALVWWRHYREPHEDRRLSQQEREYITAGGGMTTGAEQRKAFSWPLVRQLLRKRQIIGASIGQFAGNTVLVFFLTWFPTYLATERHMPWLKVGFFAILPFLAAAGGVMFGGWVSDKLLKATGSANLGRKLPIIAGLLMASSIISANWLSSDTAVILVMSFAFFGQGMVGLGWTLISDMAPKGLGGLTGGLFNFCANLAGILTPLVIGFIVAAFGNFFYALVYIGGAALLGVVAYVFILGDVKRIELDLPEQEGTHAN</sequence>
<dbReference type="Pfam" id="PF07690">
    <property type="entry name" value="MFS_1"/>
    <property type="match status" value="1"/>
</dbReference>
<comment type="similarity">
    <text evidence="6">Belongs to the major facilitator superfamily. Phthalate permease family.</text>
</comment>
<accession>A0A6G9RLG3</accession>
<keyword evidence="3 7" id="KW-0812">Transmembrane</keyword>
<dbReference type="GO" id="GO:0022857">
    <property type="term" value="F:transmembrane transporter activity"/>
    <property type="evidence" value="ECO:0007669"/>
    <property type="project" value="InterPro"/>
</dbReference>
<proteinExistence type="inferred from homology"/>
<dbReference type="GO" id="GO:0016020">
    <property type="term" value="C:membrane"/>
    <property type="evidence" value="ECO:0007669"/>
    <property type="project" value="UniProtKB-SubCell"/>
</dbReference>
<evidence type="ECO:0000313" key="10">
    <source>
        <dbReference type="Proteomes" id="UP000503580"/>
    </source>
</evidence>
<evidence type="ECO:0000256" key="3">
    <source>
        <dbReference type="ARBA" id="ARBA00022692"/>
    </source>
</evidence>
<keyword evidence="5 7" id="KW-0472">Membrane</keyword>
<dbReference type="KEGG" id="kgn:GY169_13000"/>
<evidence type="ECO:0000259" key="8">
    <source>
        <dbReference type="PROSITE" id="PS50850"/>
    </source>
</evidence>
<feature type="domain" description="Major facilitator superfamily (MFS) profile" evidence="8">
    <location>
        <begin position="27"/>
        <end position="434"/>
    </location>
</feature>
<dbReference type="InterPro" id="IPR020846">
    <property type="entry name" value="MFS_dom"/>
</dbReference>
<evidence type="ECO:0000313" key="9">
    <source>
        <dbReference type="EMBL" id="QIR27662.1"/>
    </source>
</evidence>
<dbReference type="Gene3D" id="1.20.1250.20">
    <property type="entry name" value="MFS general substrate transporter like domains"/>
    <property type="match status" value="2"/>
</dbReference>
<feature type="transmembrane region" description="Helical" evidence="7">
    <location>
        <begin position="179"/>
        <end position="198"/>
    </location>
</feature>
<evidence type="ECO:0000256" key="1">
    <source>
        <dbReference type="ARBA" id="ARBA00004141"/>
    </source>
</evidence>
<keyword evidence="2" id="KW-1003">Cell membrane</keyword>
<dbReference type="InterPro" id="IPR050382">
    <property type="entry name" value="MFS_Na/Anion_cotransporter"/>
</dbReference>
<keyword evidence="10" id="KW-1185">Reference proteome</keyword>
<dbReference type="Proteomes" id="UP000503580">
    <property type="component" value="Chromosome"/>
</dbReference>
<protein>
    <submittedName>
        <fullName evidence="9">MFS transporter</fullName>
    </submittedName>
</protein>
<dbReference type="EMBL" id="CP050321">
    <property type="protein sequence ID" value="QIR27662.1"/>
    <property type="molecule type" value="Genomic_DNA"/>
</dbReference>
<feature type="transmembrane region" description="Helical" evidence="7">
    <location>
        <begin position="25"/>
        <end position="44"/>
    </location>
</feature>
<dbReference type="PANTHER" id="PTHR11662:SF333">
    <property type="entry name" value="D-GALACTONATE TRANSPORTER"/>
    <property type="match status" value="1"/>
</dbReference>
<feature type="transmembrane region" description="Helical" evidence="7">
    <location>
        <begin position="281"/>
        <end position="301"/>
    </location>
</feature>
<dbReference type="PANTHER" id="PTHR11662">
    <property type="entry name" value="SOLUTE CARRIER FAMILY 17"/>
    <property type="match status" value="1"/>
</dbReference>
<evidence type="ECO:0000256" key="6">
    <source>
        <dbReference type="ARBA" id="ARBA00038514"/>
    </source>
</evidence>
<feature type="transmembrane region" description="Helical" evidence="7">
    <location>
        <begin position="94"/>
        <end position="114"/>
    </location>
</feature>